<keyword evidence="1" id="KW-0472">Membrane</keyword>
<dbReference type="Pfam" id="PF00873">
    <property type="entry name" value="ACR_tran"/>
    <property type="match status" value="1"/>
</dbReference>
<protein>
    <submittedName>
        <fullName evidence="2">Multidrug efflux pump subunit AcrB</fullName>
    </submittedName>
</protein>
<dbReference type="SUPFAM" id="SSF82693">
    <property type="entry name" value="Multidrug efflux transporter AcrB pore domain, PN1, PN2, PC1 and PC2 subdomains"/>
    <property type="match status" value="2"/>
</dbReference>
<dbReference type="PRINTS" id="PR00702">
    <property type="entry name" value="ACRIFLAVINRP"/>
</dbReference>
<feature type="transmembrane region" description="Helical" evidence="1">
    <location>
        <begin position="460"/>
        <end position="491"/>
    </location>
</feature>
<dbReference type="PANTHER" id="PTHR32063:SF18">
    <property type="entry name" value="CATION EFFLUX SYSTEM PROTEIN"/>
    <property type="match status" value="1"/>
</dbReference>
<evidence type="ECO:0000313" key="3">
    <source>
        <dbReference type="Proteomes" id="UP000182800"/>
    </source>
</evidence>
<evidence type="ECO:0000313" key="2">
    <source>
        <dbReference type="EMBL" id="SCC82093.1"/>
    </source>
</evidence>
<feature type="transmembrane region" description="Helical" evidence="1">
    <location>
        <begin position="434"/>
        <end position="454"/>
    </location>
</feature>
<feature type="transmembrane region" description="Helical" evidence="1">
    <location>
        <begin position="388"/>
        <end position="413"/>
    </location>
</feature>
<dbReference type="PANTHER" id="PTHR32063">
    <property type="match status" value="1"/>
</dbReference>
<dbReference type="Gene3D" id="3.30.70.1440">
    <property type="entry name" value="Multidrug efflux transporter AcrB pore domain"/>
    <property type="match status" value="1"/>
</dbReference>
<feature type="transmembrane region" description="Helical" evidence="1">
    <location>
        <begin position="856"/>
        <end position="875"/>
    </location>
</feature>
<evidence type="ECO:0000256" key="1">
    <source>
        <dbReference type="SAM" id="Phobius"/>
    </source>
</evidence>
<feature type="transmembrane region" description="Helical" evidence="1">
    <location>
        <begin position="882"/>
        <end position="915"/>
    </location>
</feature>
<comment type="caution">
    <text evidence="2">The sequence shown here is derived from an EMBL/GenBank/DDBJ whole genome shotgun (WGS) entry which is preliminary data.</text>
</comment>
<dbReference type="InterPro" id="IPR027463">
    <property type="entry name" value="AcrB_DN_DC_subdom"/>
</dbReference>
<feature type="transmembrane region" description="Helical" evidence="1">
    <location>
        <begin position="362"/>
        <end position="382"/>
    </location>
</feature>
<dbReference type="Proteomes" id="UP000182800">
    <property type="component" value="Unassembled WGS sequence"/>
</dbReference>
<accession>A0ABY0KC80</accession>
<dbReference type="Gene3D" id="3.30.70.1430">
    <property type="entry name" value="Multidrug efflux transporter AcrB pore domain"/>
    <property type="match status" value="2"/>
</dbReference>
<feature type="transmembrane region" description="Helical" evidence="1">
    <location>
        <begin position="12"/>
        <end position="30"/>
    </location>
</feature>
<dbReference type="SUPFAM" id="SSF82866">
    <property type="entry name" value="Multidrug efflux transporter AcrB transmembrane domain"/>
    <property type="match status" value="2"/>
</dbReference>
<dbReference type="Gene3D" id="1.20.1640.10">
    <property type="entry name" value="Multidrug efflux transporter AcrB transmembrane domain"/>
    <property type="match status" value="2"/>
</dbReference>
<keyword evidence="1" id="KW-1133">Transmembrane helix</keyword>
<dbReference type="Gene3D" id="3.30.2090.10">
    <property type="entry name" value="Multidrug efflux transporter AcrB TolC docking domain, DN and DC subdomains"/>
    <property type="match status" value="2"/>
</dbReference>
<dbReference type="SUPFAM" id="SSF82714">
    <property type="entry name" value="Multidrug efflux transporter AcrB TolC docking domain, DN and DC subdomains"/>
    <property type="match status" value="2"/>
</dbReference>
<organism evidence="2 3">
    <name type="scientific">Saliniramus fredricksonii</name>
    <dbReference type="NCBI Taxonomy" id="1653334"/>
    <lineage>
        <taxon>Bacteria</taxon>
        <taxon>Pseudomonadati</taxon>
        <taxon>Pseudomonadota</taxon>
        <taxon>Alphaproteobacteria</taxon>
        <taxon>Hyphomicrobiales</taxon>
        <taxon>Salinarimonadaceae</taxon>
        <taxon>Saliniramus</taxon>
    </lineage>
</organism>
<feature type="transmembrane region" description="Helical" evidence="1">
    <location>
        <begin position="519"/>
        <end position="540"/>
    </location>
</feature>
<name>A0ABY0KC80_9HYPH</name>
<gene>
    <name evidence="2" type="ORF">GA0071312_3069</name>
</gene>
<sequence length="1012" mass="110644">MDIARAAIDKPVNTWIIVLICLLGGIWGLLTVGRLEDPSFTIKQAVVLTEYPGATAEEVEEEVTERLESAIQQMPQLDRVTSKSMPGMSEIEVEIKMTYDGTQLPQIWDELRRKVGDAQRRLPNGAGPSVVNDDFGDVFGIFYAVTTPGFSAREKREIAKFLRREVLTVPDVAKVATDGEREEAIYIEVSNERLASLGISVDQILATIQSENAAEPAGATRVGDARLRVAVRPGLDTVRAIEALRVGRPGTTEQLSLVDIAEITREPVEIPDQLVRFNGMPAFTLAVSGVADSNIVAVGQAVEAHLRAIEDRLPVGVEIHPIYEQHRVVDEAINDFIVNLAMSVVIVIAVLMLFMGWRVGMVVGATLLLTVLGTVFFMRVFNIEMERISLGALIIAMGMLVDNAIVVAEGMLINMQRGEKAREAAREAARRTQVPLLGATVIGIMAFSGIGLSPDATGEFLFSLFAVIGISLLLSWVLAITVTPLFGCYLLKVAPDSRERDPYAGLIYRIYSAVLRGALRVRMLTVVLLVGMTGASIWAFQFVDQAFFPESNTPLFYVNYTLPQGADIRATARDIDEITQRVMQEEGVVSVASFVGRGAARFMLTYAPEQPNTAYGQLIVRVEDRAMIDPLAARLRADLGVDFPQAEIRTERLFFGPGGGARIEARFSGPDAATLRRLGEEAAGRMRADGGLIDIRQDWRQRQMVIAPVFNEERARIAGLGRADLAQVMNFSTTGVRAGTYREGEELIPIIARPPERERLDPGQLQDRLVASTRGGAFVPVAQIVDGFELVAEETLIRRRDRVRTLTVQADPLPGLTADEARGRILDAIETIELPPGYRLEWGGEYEASAEAEESLGRQLPLGFLVMLIISILLFGRVRQPLIIWLVVPMSVCGVVLGLLGSGLAFGFMALLGFLSLSGMLMKNAIVLVDEIDAQIASGRERFKALVDASVSRLRPVTLAAVTTILGMAPLLTDAFFRQYGGDDHGRPGLRQRTHPDRRAGIVCNFLPDPAR</sequence>
<reference evidence="2 3" key="1">
    <citation type="submission" date="2016-08" db="EMBL/GenBank/DDBJ databases">
        <authorList>
            <person name="Varghese N."/>
            <person name="Submissions Spin"/>
        </authorList>
    </citation>
    <scope>NUCLEOTIDE SEQUENCE [LARGE SCALE GENOMIC DNA]</scope>
    <source>
        <strain evidence="2 3">HL-109</strain>
    </source>
</reference>
<dbReference type="InterPro" id="IPR001036">
    <property type="entry name" value="Acrflvin-R"/>
</dbReference>
<keyword evidence="3" id="KW-1185">Reference proteome</keyword>
<dbReference type="Gene3D" id="3.30.70.1320">
    <property type="entry name" value="Multidrug efflux transporter AcrB pore domain like"/>
    <property type="match status" value="1"/>
</dbReference>
<proteinExistence type="predicted"/>
<keyword evidence="1" id="KW-0812">Transmembrane</keyword>
<dbReference type="EMBL" id="FMBM01000002">
    <property type="protein sequence ID" value="SCC82093.1"/>
    <property type="molecule type" value="Genomic_DNA"/>
</dbReference>
<feature type="transmembrane region" description="Helical" evidence="1">
    <location>
        <begin position="336"/>
        <end position="355"/>
    </location>
</feature>
<dbReference type="RefSeq" id="WP_238947242.1">
    <property type="nucleotide sequence ID" value="NZ_FMBM01000002.1"/>
</dbReference>